<evidence type="ECO:0000313" key="4">
    <source>
        <dbReference type="EMBL" id="KAJ9659869.1"/>
    </source>
</evidence>
<name>A0ABQ9NKF6_9PEZI</name>
<evidence type="ECO:0000256" key="1">
    <source>
        <dbReference type="ARBA" id="ARBA00001933"/>
    </source>
</evidence>
<dbReference type="PIRSF" id="PIRSF001434">
    <property type="entry name" value="CGS"/>
    <property type="match status" value="1"/>
</dbReference>
<dbReference type="EMBL" id="JAPDRL010000071">
    <property type="protein sequence ID" value="KAJ9659869.1"/>
    <property type="molecule type" value="Genomic_DNA"/>
</dbReference>
<evidence type="ECO:0000256" key="2">
    <source>
        <dbReference type="ARBA" id="ARBA00022898"/>
    </source>
</evidence>
<dbReference type="Proteomes" id="UP001172684">
    <property type="component" value="Unassembled WGS sequence"/>
</dbReference>
<comment type="similarity">
    <text evidence="3">Belongs to the trans-sulfuration enzymes family.</text>
</comment>
<dbReference type="InterPro" id="IPR015424">
    <property type="entry name" value="PyrdxlP-dep_Trfase"/>
</dbReference>
<dbReference type="Gene3D" id="3.90.1150.10">
    <property type="entry name" value="Aspartate Aminotransferase, domain 1"/>
    <property type="match status" value="1"/>
</dbReference>
<dbReference type="PANTHER" id="PTHR11808">
    <property type="entry name" value="TRANS-SULFURATION ENZYME FAMILY MEMBER"/>
    <property type="match status" value="1"/>
</dbReference>
<dbReference type="InterPro" id="IPR015421">
    <property type="entry name" value="PyrdxlP-dep_Trfase_major"/>
</dbReference>
<dbReference type="SUPFAM" id="SSF53383">
    <property type="entry name" value="PLP-dependent transferases"/>
    <property type="match status" value="1"/>
</dbReference>
<proteinExistence type="inferred from homology"/>
<keyword evidence="5" id="KW-1185">Reference proteome</keyword>
<comment type="caution">
    <text evidence="4">The sequence shown here is derived from an EMBL/GenBank/DDBJ whole genome shotgun (WGS) entry which is preliminary data.</text>
</comment>
<dbReference type="InterPro" id="IPR054542">
    <property type="entry name" value="Cys_met_metab_PP"/>
</dbReference>
<dbReference type="PROSITE" id="PS00868">
    <property type="entry name" value="CYS_MET_METAB_PP"/>
    <property type="match status" value="1"/>
</dbReference>
<dbReference type="PANTHER" id="PTHR11808:SF35">
    <property type="entry name" value="CYSTATHIONINE GAMMA-SYNTHASE (AFU_ORTHOLOGUE AFUA_7G01590)"/>
    <property type="match status" value="1"/>
</dbReference>
<keyword evidence="2 3" id="KW-0663">Pyridoxal phosphate</keyword>
<evidence type="ECO:0000256" key="3">
    <source>
        <dbReference type="RuleBase" id="RU362118"/>
    </source>
</evidence>
<dbReference type="Pfam" id="PF01053">
    <property type="entry name" value="Cys_Met_Meta_PP"/>
    <property type="match status" value="1"/>
</dbReference>
<accession>A0ABQ9NKF6</accession>
<sequence>MNSMEGAQSNNNGEMPTVQGARMSEEYALATLAIHADDAVNVLTDVAPPMHVSTTFRYDNSTLDPVGDEELDPTGNFHVYSRLAGPNTTRFEAILSSLLDGYAITYSSGLSAFHAMLVFLRPKVIAISDGYHGCHGVVAILQKLYGLKKVSLWDEKEWDEADLGQGDVIHVETPLNPTGEAINLEYFREKARQRGAYLTVDSTFAPPPLQNPFVQGVDIIMHSGTKYFGGHSDMLCGVLVVRKEKKDWLSGLWNERMYIGGVTGSLESWLGVRSLRTFDLRLGRQSKNCELIVRWLDSCLKGTGEDAEAVQKTVDRIQHASLQTKDMEWIKRQMPGGFGAVFTIWMKNKDLAKALPGKLKLFHHATSLGGVESLIEWRRMSDETVDERVERISVGVENWEDLRDDLLNAFRELARTVL</sequence>
<organism evidence="4 5">
    <name type="scientific">Coniosporium apollinis</name>
    <dbReference type="NCBI Taxonomy" id="61459"/>
    <lineage>
        <taxon>Eukaryota</taxon>
        <taxon>Fungi</taxon>
        <taxon>Dikarya</taxon>
        <taxon>Ascomycota</taxon>
        <taxon>Pezizomycotina</taxon>
        <taxon>Dothideomycetes</taxon>
        <taxon>Dothideomycetes incertae sedis</taxon>
        <taxon>Coniosporium</taxon>
    </lineage>
</organism>
<dbReference type="Gene3D" id="3.40.640.10">
    <property type="entry name" value="Type I PLP-dependent aspartate aminotransferase-like (Major domain)"/>
    <property type="match status" value="1"/>
</dbReference>
<evidence type="ECO:0000313" key="5">
    <source>
        <dbReference type="Proteomes" id="UP001172684"/>
    </source>
</evidence>
<dbReference type="InterPro" id="IPR000277">
    <property type="entry name" value="Cys/Met-Metab_PyrdxlP-dep_enz"/>
</dbReference>
<protein>
    <recommendedName>
        <fullName evidence="6">Cystathionine beta-lyase</fullName>
    </recommendedName>
</protein>
<comment type="cofactor">
    <cofactor evidence="1 3">
        <name>pyridoxal 5'-phosphate</name>
        <dbReference type="ChEBI" id="CHEBI:597326"/>
    </cofactor>
</comment>
<dbReference type="InterPro" id="IPR015422">
    <property type="entry name" value="PyrdxlP-dep_Trfase_small"/>
</dbReference>
<evidence type="ECO:0008006" key="6">
    <source>
        <dbReference type="Google" id="ProtNLM"/>
    </source>
</evidence>
<reference evidence="4" key="1">
    <citation type="submission" date="2022-10" db="EMBL/GenBank/DDBJ databases">
        <title>Culturing micro-colonial fungi from biological soil crusts in the Mojave desert and describing Neophaeococcomyces mojavensis, and introducing the new genera and species Taxawa tesnikishii.</title>
        <authorList>
            <person name="Kurbessoian T."/>
            <person name="Stajich J.E."/>
        </authorList>
    </citation>
    <scope>NUCLEOTIDE SEQUENCE</scope>
    <source>
        <strain evidence="4">TK_1</strain>
    </source>
</reference>
<gene>
    <name evidence="4" type="ORF">H2201_007127</name>
</gene>